<dbReference type="GO" id="GO:0009279">
    <property type="term" value="C:cell outer membrane"/>
    <property type="evidence" value="ECO:0007669"/>
    <property type="project" value="InterPro"/>
</dbReference>
<organism evidence="1 2">
    <name type="scientific">Acinetobacter bereziniae LMG 1003 = CIP 70.12</name>
    <dbReference type="NCBI Taxonomy" id="981324"/>
    <lineage>
        <taxon>Bacteria</taxon>
        <taxon>Pseudomonadati</taxon>
        <taxon>Pseudomonadota</taxon>
        <taxon>Gammaproteobacteria</taxon>
        <taxon>Moraxellales</taxon>
        <taxon>Moraxellaceae</taxon>
        <taxon>Acinetobacter</taxon>
    </lineage>
</organism>
<dbReference type="PATRIC" id="fig|1217650.3.peg.4649"/>
<gene>
    <name evidence="1" type="ORF">F938_04724</name>
</gene>
<dbReference type="Gene3D" id="2.40.230.20">
    <property type="entry name" value="Nucleoside-specific channel-forming protein, Tsx-like"/>
    <property type="match status" value="1"/>
</dbReference>
<reference evidence="1 2" key="1">
    <citation type="submission" date="2013-02" db="EMBL/GenBank/DDBJ databases">
        <title>The Genome Sequence of Acinetobacter bereziniae CIP 70.12.</title>
        <authorList>
            <consortium name="The Broad Institute Genome Sequencing Platform"/>
            <consortium name="The Broad Institute Genome Sequencing Center for Infectious Disease"/>
            <person name="Cerqueira G."/>
            <person name="Feldgarden M."/>
            <person name="Courvalin P."/>
            <person name="Perichon B."/>
            <person name="Grillot-Courvalin C."/>
            <person name="Clermont D."/>
            <person name="Rocha E."/>
            <person name="Yoon E.-J."/>
            <person name="Nemec A."/>
            <person name="Walker B."/>
            <person name="Young S.K."/>
            <person name="Zeng Q."/>
            <person name="Gargeya S."/>
            <person name="Fitzgerald M."/>
            <person name="Haas B."/>
            <person name="Abouelleil A."/>
            <person name="Alvarado L."/>
            <person name="Arachchi H.M."/>
            <person name="Berlin A.M."/>
            <person name="Chapman S.B."/>
            <person name="Dewar J."/>
            <person name="Goldberg J."/>
            <person name="Griggs A."/>
            <person name="Gujja S."/>
            <person name="Hansen M."/>
            <person name="Howarth C."/>
            <person name="Imamovic A."/>
            <person name="Larimer J."/>
            <person name="McCowan C."/>
            <person name="Murphy C."/>
            <person name="Neiman D."/>
            <person name="Pearson M."/>
            <person name="Priest M."/>
            <person name="Roberts A."/>
            <person name="Saif S."/>
            <person name="Shea T."/>
            <person name="Sisk P."/>
            <person name="Sykes S."/>
            <person name="Wortman J."/>
            <person name="Nusbaum C."/>
            <person name="Birren B."/>
        </authorList>
    </citation>
    <scope>NUCLEOTIDE SEQUENCE [LARGE SCALE GENOMIC DNA]</scope>
    <source>
        <strain evidence="1 2">CIP 70.12</strain>
    </source>
</reference>
<dbReference type="RefSeq" id="WP_005035670.1">
    <property type="nucleotide sequence ID" value="NZ_KB849756.1"/>
</dbReference>
<name>N9EAN5_ACIBZ</name>
<accession>N9EAN5</accession>
<dbReference type="AlphaFoldDB" id="N9EAN5"/>
<dbReference type="HOGENOM" id="CLU_1072096_0_0_6"/>
<proteinExistence type="predicted"/>
<dbReference type="OrthoDB" id="104801at2"/>
<evidence type="ECO:0000313" key="1">
    <source>
        <dbReference type="EMBL" id="ENV89783.1"/>
    </source>
</evidence>
<comment type="caution">
    <text evidence="1">The sequence shown here is derived from an EMBL/GenBank/DDBJ whole genome shotgun (WGS) entry which is preliminary data.</text>
</comment>
<sequence length="259" mass="29704">MAHLNWLKGVFFFAYIFSTNTSAENFTLNSFSFLITNQAKPDAIYGYGSNDKDLQMFQYEHFSTHNWGDIYFDAELFYGNDVGTPVENGNSTQHLLVLNPRLSIGKLTNKPLDWGLISDVSLISRWEASSYPSSDRFLAQNYGFSLNFDVPGFSWFESGVLYRDTNFDPDTWLWRTVLMSKPLVVKNQKLHFNLLSLINGSTNNGTEVFERGDILWEIGGNSKAQVGVRLEYASYDNDPLKLNGNYDRFTPFLMFKYTP</sequence>
<dbReference type="SUPFAM" id="SSF111364">
    <property type="entry name" value="Tsx-like channel"/>
    <property type="match status" value="1"/>
</dbReference>
<evidence type="ECO:0008006" key="3">
    <source>
        <dbReference type="Google" id="ProtNLM"/>
    </source>
</evidence>
<dbReference type="EMBL" id="APQG01000052">
    <property type="protein sequence ID" value="ENV89783.1"/>
    <property type="molecule type" value="Genomic_DNA"/>
</dbReference>
<dbReference type="InterPro" id="IPR036777">
    <property type="entry name" value="Channel_Tsx-like_sf"/>
</dbReference>
<dbReference type="Proteomes" id="UP000013251">
    <property type="component" value="Unassembled WGS sequence"/>
</dbReference>
<keyword evidence="2" id="KW-1185">Reference proteome</keyword>
<dbReference type="GeneID" id="69464202"/>
<evidence type="ECO:0000313" key="2">
    <source>
        <dbReference type="Proteomes" id="UP000013251"/>
    </source>
</evidence>
<protein>
    <recommendedName>
        <fullName evidence="3">Nucleoside-specific channel-forming protein Tsx</fullName>
    </recommendedName>
</protein>